<dbReference type="KEGG" id="sbae:DSM104329_04957"/>
<sequence>MTTTTATTAPDRRTEIHAGSHFTWHATSDDTGGRLSVAEVTIPAGGEPPLHIHAREDEMIYVLEGRMTFQRGMERIDVTAGESIVLPRGIQHGFAVRDSPTARALILLTPGTMEQAFHDTATPASDATPSAGPPSPEEAEHLMAVFARHGVEFTGPPLPALLARQG</sequence>
<evidence type="ECO:0000259" key="1">
    <source>
        <dbReference type="Pfam" id="PF07883"/>
    </source>
</evidence>
<evidence type="ECO:0000313" key="3">
    <source>
        <dbReference type="Proteomes" id="UP001162834"/>
    </source>
</evidence>
<dbReference type="SUPFAM" id="SSF51182">
    <property type="entry name" value="RmlC-like cupins"/>
    <property type="match status" value="1"/>
</dbReference>
<dbReference type="Pfam" id="PF07883">
    <property type="entry name" value="Cupin_2"/>
    <property type="match status" value="1"/>
</dbReference>
<dbReference type="Gene3D" id="2.60.120.10">
    <property type="entry name" value="Jelly Rolls"/>
    <property type="match status" value="1"/>
</dbReference>
<dbReference type="Proteomes" id="UP001162834">
    <property type="component" value="Chromosome"/>
</dbReference>
<protein>
    <recommendedName>
        <fullName evidence="1">Cupin type-2 domain-containing protein</fullName>
    </recommendedName>
</protein>
<name>A0A9E6Y2W3_9ACTN</name>
<dbReference type="AlphaFoldDB" id="A0A9E6Y2W3"/>
<evidence type="ECO:0000313" key="2">
    <source>
        <dbReference type="EMBL" id="UGS38527.1"/>
    </source>
</evidence>
<dbReference type="InterPro" id="IPR014710">
    <property type="entry name" value="RmlC-like_jellyroll"/>
</dbReference>
<organism evidence="2 3">
    <name type="scientific">Capillimicrobium parvum</name>
    <dbReference type="NCBI Taxonomy" id="2884022"/>
    <lineage>
        <taxon>Bacteria</taxon>
        <taxon>Bacillati</taxon>
        <taxon>Actinomycetota</taxon>
        <taxon>Thermoleophilia</taxon>
        <taxon>Solirubrobacterales</taxon>
        <taxon>Capillimicrobiaceae</taxon>
        <taxon>Capillimicrobium</taxon>
    </lineage>
</organism>
<dbReference type="RefSeq" id="WP_259312548.1">
    <property type="nucleotide sequence ID" value="NZ_CP087164.1"/>
</dbReference>
<reference evidence="2" key="1">
    <citation type="journal article" date="2022" name="Int. J. Syst. Evol. Microbiol.">
        <title>Pseudomonas aegrilactucae sp. nov. and Pseudomonas morbosilactucae sp. nov., pathogens causing bacterial rot of lettuce in Japan.</title>
        <authorList>
            <person name="Sawada H."/>
            <person name="Fujikawa T."/>
            <person name="Satou M."/>
        </authorList>
    </citation>
    <scope>NUCLEOTIDE SEQUENCE</scope>
    <source>
        <strain evidence="2">0166_1</strain>
    </source>
</reference>
<accession>A0A9E6Y2W3</accession>
<dbReference type="InterPro" id="IPR053146">
    <property type="entry name" value="QDO-like"/>
</dbReference>
<feature type="domain" description="Cupin type-2" evidence="1">
    <location>
        <begin position="39"/>
        <end position="105"/>
    </location>
</feature>
<keyword evidence="3" id="KW-1185">Reference proteome</keyword>
<dbReference type="InterPro" id="IPR011051">
    <property type="entry name" value="RmlC_Cupin_sf"/>
</dbReference>
<dbReference type="PANTHER" id="PTHR36440">
    <property type="entry name" value="PUTATIVE (AFU_ORTHOLOGUE AFUA_8G07350)-RELATED"/>
    <property type="match status" value="1"/>
</dbReference>
<dbReference type="InterPro" id="IPR013096">
    <property type="entry name" value="Cupin_2"/>
</dbReference>
<dbReference type="EMBL" id="CP087164">
    <property type="protein sequence ID" value="UGS38527.1"/>
    <property type="molecule type" value="Genomic_DNA"/>
</dbReference>
<proteinExistence type="predicted"/>
<gene>
    <name evidence="2" type="ORF">DSM104329_04957</name>
</gene>
<dbReference type="PANTHER" id="PTHR36440:SF1">
    <property type="entry name" value="PUTATIVE (AFU_ORTHOLOGUE AFUA_8G07350)-RELATED"/>
    <property type="match status" value="1"/>
</dbReference>